<dbReference type="RefSeq" id="WP_099874829.1">
    <property type="nucleotide sequence ID" value="NZ_CP024608.1"/>
</dbReference>
<evidence type="ECO:0000313" key="1">
    <source>
        <dbReference type="EMBL" id="ATQ74854.1"/>
    </source>
</evidence>
<dbReference type="NCBIfam" id="TIGR01725">
    <property type="entry name" value="phge_HK97_gp10"/>
    <property type="match status" value="1"/>
</dbReference>
<dbReference type="Pfam" id="PF04883">
    <property type="entry name" value="HK97-gp10_like"/>
    <property type="match status" value="1"/>
</dbReference>
<evidence type="ECO:0000313" key="2">
    <source>
        <dbReference type="Proteomes" id="UP000229897"/>
    </source>
</evidence>
<proteinExistence type="predicted"/>
<dbReference type="KEGG" id="mass:CR152_10210"/>
<dbReference type="AlphaFoldDB" id="A0A2D2DIQ0"/>
<evidence type="ECO:0008006" key="3">
    <source>
        <dbReference type="Google" id="ProtNLM"/>
    </source>
</evidence>
<protein>
    <recommendedName>
        <fullName evidence="3">HK97 gp10 family phage protein</fullName>
    </recommendedName>
</protein>
<dbReference type="Proteomes" id="UP000229897">
    <property type="component" value="Chromosome"/>
</dbReference>
<keyword evidence="2" id="KW-1185">Reference proteome</keyword>
<dbReference type="OrthoDB" id="8761332at2"/>
<accession>A0A2D2DIQ0</accession>
<dbReference type="InterPro" id="IPR010064">
    <property type="entry name" value="HK97-gp10_tail"/>
</dbReference>
<sequence length="160" mass="16935">MADSNIRGGRELSAFLSALPAKLEKNIMRSALRAGAVVIRDEAKANVPVDQGLLQKSVRISSGTKRGTVTGTVKAGGRMAPHAHLVEYGTRPHKIEPKNAGALAINGTPFRSVEHPGARPQPFMRPALDAKAPQAIEAIAAQIRKRLTAEGINVPAPEIV</sequence>
<reference evidence="1" key="1">
    <citation type="submission" date="2017-10" db="EMBL/GenBank/DDBJ databases">
        <title>Massilia psychrophilum sp. nov., a novel purple-pigmented bacterium isolated from Tianshan glacier, Xinjiang Municipality, China.</title>
        <authorList>
            <person name="Wang H."/>
        </authorList>
    </citation>
    <scope>NUCLEOTIDE SEQUENCE [LARGE SCALE GENOMIC DNA]</scope>
    <source>
        <strain evidence="1">B2</strain>
    </source>
</reference>
<gene>
    <name evidence="1" type="ORF">CR152_10210</name>
</gene>
<organism evidence="1 2">
    <name type="scientific">Massilia violaceinigra</name>
    <dbReference type="NCBI Taxonomy" id="2045208"/>
    <lineage>
        <taxon>Bacteria</taxon>
        <taxon>Pseudomonadati</taxon>
        <taxon>Pseudomonadota</taxon>
        <taxon>Betaproteobacteria</taxon>
        <taxon>Burkholderiales</taxon>
        <taxon>Oxalobacteraceae</taxon>
        <taxon>Telluria group</taxon>
        <taxon>Massilia</taxon>
    </lineage>
</organism>
<name>A0A2D2DIQ0_9BURK</name>
<dbReference type="EMBL" id="CP024608">
    <property type="protein sequence ID" value="ATQ74854.1"/>
    <property type="molecule type" value="Genomic_DNA"/>
</dbReference>